<feature type="compositionally biased region" description="Basic and acidic residues" evidence="3">
    <location>
        <begin position="853"/>
        <end position="866"/>
    </location>
</feature>
<feature type="compositionally biased region" description="Polar residues" evidence="3">
    <location>
        <begin position="1903"/>
        <end position="1912"/>
    </location>
</feature>
<dbReference type="PANTHER" id="PTHR48103">
    <property type="entry name" value="MIDASIN-RELATED"/>
    <property type="match status" value="1"/>
</dbReference>
<feature type="compositionally biased region" description="Low complexity" evidence="3">
    <location>
        <begin position="1922"/>
        <end position="1944"/>
    </location>
</feature>
<feature type="region of interest" description="Disordered" evidence="3">
    <location>
        <begin position="1456"/>
        <end position="1475"/>
    </location>
</feature>
<name>A0AAW1P9F3_9CHLO</name>
<keyword evidence="2" id="KW-0067">ATP-binding</keyword>
<feature type="region of interest" description="Disordered" evidence="3">
    <location>
        <begin position="1181"/>
        <end position="1202"/>
    </location>
</feature>
<feature type="compositionally biased region" description="Acidic residues" evidence="3">
    <location>
        <begin position="1844"/>
        <end position="1855"/>
    </location>
</feature>
<dbReference type="InterPro" id="IPR002035">
    <property type="entry name" value="VWF_A"/>
</dbReference>
<accession>A0AAW1P9F3</accession>
<dbReference type="GO" id="GO:0005524">
    <property type="term" value="F:ATP binding"/>
    <property type="evidence" value="ECO:0007669"/>
    <property type="project" value="UniProtKB-KW"/>
</dbReference>
<feature type="compositionally biased region" description="Low complexity" evidence="3">
    <location>
        <begin position="1808"/>
        <end position="1818"/>
    </location>
</feature>
<sequence length="2473" mass="265014">MGGFSEQDQQMQHLDLLGRKVWAAAACLVQRCTPGDLAVRSQWAAAFHQTLQAAAEALQLNIGSATWQNMTAVLLAAPAYLAGQLPGAMLALHLDLQGTQSTWRYLHPEVGPLSQAQHPALQWLHPLLSQLQAVETAILIQPCVRPDQAALLSMVQQLQEWRGALWHVVHGTVLGTGCALTHSLAVDLVMYAWTRLVKVLAQLLPACKELPDVSEAAERLRLVCSQMHSALGLDGPAPCKPLLWRHGGHPATPRTLQLCALQQRLHALANITRPTSAAGLPDLQRSLHKAGISLAGISAARKHAPMELDLPVEKDGQVQAEEVAALLEKDMLEQWAKVLAEVRQSPDEQDANVALAGALTEDGNAELLTNFTPQQLVLPACRQLQPGLSALQAAQLVVFQAHVLARATDIALSSLQPQPTPAMILDELEKVVSRGLASHTDAMVLATHQQLMWQLDAVNGRTDEQANAATASLQAAWLHWHTGMAGRLADTASEASLTAALTAQQQQLARAVLHKGTSTSLSTRAAKALQLRLASRQLSRWCIELGGGMQAGLHAMLHHAQHGQRNGTRPQDIPPAGVDPAGKAALKRDHLLRILREEVEPESEVRQLLQQIPLGADESPRIQALQTRAHDLEDSASALESQIVPRPVPGQYQALVAEVQRFTAGVGAAQRVLGLITNLQAGKASARQEAAAWVQNAGTWAQRLAASFPLYKDLLQPVCLGIMELCTGLSTLQHAAADAAASQRASQAVRGRAVAALMTIPELQCGQKHEAYSAALPALTSPMISAVESAFASQGSMAAYAARLTLLRVSLERAVSAAVAARRPPETLQAVHQVLQRLSQAWEEARAAEEKAAAEREEIYKHKSSEQFEEEQAEADTQAVQGRIDVQSPGGAVGEAAMVTGPLAAMQKRLRDLLDDWPENALLMQLLAICARIQGISCGAPLKAVMTGVELLLARAQLWQDTAARHVSLQAQITPLAGLAQRWRRLELDSWQGLLLQAQEQHAAGAHRAWFHLYGLLPSLVNIEQSGEEDKAVGEGFAAAVEQWLQSATIGEFARRLEMVQALGHQVALQDSGASEHTGAAVLFNLHAYYSQYLPCIQRSITSGLGPLEKTLKDFVKLARWEDRGFYAQQQATDKAQRQLQGLATKAQAALSQPAGPVLAQAANAMALDDLKPDADALASQGTETAAGKTGQQSESGSLSHTAADQELLRKKKALTDLLEALQAAGASRHVSAVPAAQRTVLSWFAQEVPAQKDPGSSEVDATAYSKSVRYYFQSIAWLQRLWQAAKSPQADVSQRELSDTLSAFAASSASQLPAQEAARAKLGSMEALLQQLSSRCLGTCRLLSECAATETAAQRRQLLQEAALAAEQARQSLENQLDILTVHMRQSQSLTPGSKQPVITPAALAALTAACQAVRDTRDALTAAAEPHDLASNAPGWTALLEAFAKGVAGAMKAPADADGQDADQADSAASMDDGERQLDLGAQAHRMDALCKAQQGVASLLARLGDLKHRLGAADPAISDAVDELAGRALSQTAALVSLLRFIALAHTALHTGLLHLHKASAKLTYVATALLATVVEQGFCTAPETGEQEEGQIDQRGSLKEGTGMGEGQGAKDVSDQLENEDQLVGAQRPDQPQDQGQDDDQGEKDDAKGIEMGEDFDGQIQDLPRDAQNDDEDEPEASEDEEGERLEQQMGDVGPEGETVDERMWGPQDEKEEGGTEQEAGQAPVQVQDKSQLEYQAGTEQQEDEQKDDPGGKQQQDKREAVPDTQMQQDADEGQEPDAAEDGAPDRQHVRPEGQEQEPDPNGAPDQEAEQQAPEQEDAEMPDDAQDTDPDPDQAPAQEGDPEMADEEEGPEPATVPGEEQGAAPEEPEGTFVAPGAQGWQAGAVTAPQGADGGAGNQDLDNQAQGDRQNADGEAEAQEGPAGEAAQAGTGQGVQAGADGKQTAPGQTPAPSTAKRRVKEANPLRSLGEAVEQWRADLQVADDTSQRDEQGQAADAAAAEDLAPEEQDAGQHAFDTSANAHGGQQALAPATQEQAQQQGPVTHHQQHDSDQDQEDEEMSDADVSDGDAMMHEAVTNPQANAALGQRADGNRGKAEPEGDPGEDLVADEEVQERARATADDSFVADFMNRATLTADGEMMDAEVPRLDDAELAELRSQLDSHLRDAAAGGNDDSDEAALAQGREVWARCEALTSGLAGELTESLRQLLEPTRARRLAGDFRTGKRLSMRKVIAFIASHFRRDKIWLRRTRPDQRQYQVVIALDDSRSMAEAGCGGFACEALVALARALSRLEVGSLGILRFGGPGGVRQLHPLDRPFTDADGPSVLSQLRFDQDNTIADRPMLDLLGAVQTMLHQAQQAAGQGRGRSSSALHQLVLIVADGRFHERDALRRVVAETCEQAGVLLAFIILDNPDNSLLDMRSVRFANGKPELTSYLEAFPFPYYIVLRDISDLPHTLADLLRQWIQLSSRQ</sequence>
<feature type="domain" description="VWFA" evidence="4">
    <location>
        <begin position="2260"/>
        <end position="2463"/>
    </location>
</feature>
<evidence type="ECO:0000256" key="3">
    <source>
        <dbReference type="SAM" id="MobiDB-lite"/>
    </source>
</evidence>
<feature type="compositionally biased region" description="Acidic residues" evidence="3">
    <location>
        <begin position="1774"/>
        <end position="1787"/>
    </location>
</feature>
<feature type="compositionally biased region" description="Basic and acidic residues" evidence="3">
    <location>
        <begin position="1788"/>
        <end position="1798"/>
    </location>
</feature>
<dbReference type="GO" id="GO:0005634">
    <property type="term" value="C:nucleus"/>
    <property type="evidence" value="ECO:0007669"/>
    <property type="project" value="TreeGrafter"/>
</dbReference>
<proteinExistence type="predicted"/>
<dbReference type="EMBL" id="JALJOQ010000045">
    <property type="protein sequence ID" value="KAK9805081.1"/>
    <property type="molecule type" value="Genomic_DNA"/>
</dbReference>
<feature type="compositionally biased region" description="Low complexity" evidence="3">
    <location>
        <begin position="1995"/>
        <end position="2005"/>
    </location>
</feature>
<feature type="compositionally biased region" description="Polar residues" evidence="3">
    <location>
        <begin position="2035"/>
        <end position="2044"/>
    </location>
</feature>
<evidence type="ECO:0000256" key="1">
    <source>
        <dbReference type="ARBA" id="ARBA00022741"/>
    </source>
</evidence>
<dbReference type="SUPFAM" id="SSF53300">
    <property type="entry name" value="vWA-like"/>
    <property type="match status" value="1"/>
</dbReference>
<reference evidence="5 6" key="1">
    <citation type="journal article" date="2024" name="Nat. Commun.">
        <title>Phylogenomics reveals the evolutionary origins of lichenization in chlorophyte algae.</title>
        <authorList>
            <person name="Puginier C."/>
            <person name="Libourel C."/>
            <person name="Otte J."/>
            <person name="Skaloud P."/>
            <person name="Haon M."/>
            <person name="Grisel S."/>
            <person name="Petersen M."/>
            <person name="Berrin J.G."/>
            <person name="Delaux P.M."/>
            <person name="Dal Grande F."/>
            <person name="Keller J."/>
        </authorList>
    </citation>
    <scope>NUCLEOTIDE SEQUENCE [LARGE SCALE GENOMIC DNA]</scope>
    <source>
        <strain evidence="5 6">SAG 2036</strain>
    </source>
</reference>
<dbReference type="PANTHER" id="PTHR48103:SF2">
    <property type="entry name" value="MIDASIN"/>
    <property type="match status" value="1"/>
</dbReference>
<gene>
    <name evidence="5" type="ORF">WJX73_002797</name>
</gene>
<feature type="region of interest" description="Disordered" evidence="3">
    <location>
        <begin position="853"/>
        <end position="879"/>
    </location>
</feature>
<protein>
    <recommendedName>
        <fullName evidence="4">VWFA domain-containing protein</fullName>
    </recommendedName>
</protein>
<evidence type="ECO:0000313" key="5">
    <source>
        <dbReference type="EMBL" id="KAK9805081.1"/>
    </source>
</evidence>
<feature type="region of interest" description="Disordered" evidence="3">
    <location>
        <begin position="1585"/>
        <end position="2106"/>
    </location>
</feature>
<comment type="caution">
    <text evidence="5">The sequence shown here is derived from an EMBL/GenBank/DDBJ whole genome shotgun (WGS) entry which is preliminary data.</text>
</comment>
<feature type="compositionally biased region" description="Polar residues" evidence="3">
    <location>
        <begin position="1732"/>
        <end position="1744"/>
    </location>
</feature>
<feature type="compositionally biased region" description="Acidic residues" evidence="3">
    <location>
        <begin position="2055"/>
        <end position="2069"/>
    </location>
</feature>
<dbReference type="InterPro" id="IPR036465">
    <property type="entry name" value="vWFA_dom_sf"/>
</dbReference>
<keyword evidence="6" id="KW-1185">Reference proteome</keyword>
<evidence type="ECO:0000313" key="6">
    <source>
        <dbReference type="Proteomes" id="UP001465755"/>
    </source>
</evidence>
<dbReference type="GO" id="GO:0000027">
    <property type="term" value="P:ribosomal large subunit assembly"/>
    <property type="evidence" value="ECO:0007669"/>
    <property type="project" value="TreeGrafter"/>
</dbReference>
<dbReference type="PROSITE" id="PS50234">
    <property type="entry name" value="VWFA"/>
    <property type="match status" value="1"/>
</dbReference>
<dbReference type="GO" id="GO:0000055">
    <property type="term" value="P:ribosomal large subunit export from nucleus"/>
    <property type="evidence" value="ECO:0007669"/>
    <property type="project" value="TreeGrafter"/>
</dbReference>
<evidence type="ECO:0000256" key="2">
    <source>
        <dbReference type="ARBA" id="ARBA00022840"/>
    </source>
</evidence>
<evidence type="ECO:0000259" key="4">
    <source>
        <dbReference type="PROSITE" id="PS50234"/>
    </source>
</evidence>
<dbReference type="Proteomes" id="UP001465755">
    <property type="component" value="Unassembled WGS sequence"/>
</dbReference>
<keyword evidence="1" id="KW-0547">Nucleotide-binding</keyword>
<feature type="compositionally biased region" description="Acidic residues" evidence="3">
    <location>
        <begin position="1819"/>
        <end position="1836"/>
    </location>
</feature>
<feature type="compositionally biased region" description="Acidic residues" evidence="3">
    <location>
        <begin position="1673"/>
        <end position="1688"/>
    </location>
</feature>
<dbReference type="GO" id="GO:0030687">
    <property type="term" value="C:preribosome, large subunit precursor"/>
    <property type="evidence" value="ECO:0007669"/>
    <property type="project" value="TreeGrafter"/>
</dbReference>
<organism evidence="5 6">
    <name type="scientific">Symbiochloris irregularis</name>
    <dbReference type="NCBI Taxonomy" id="706552"/>
    <lineage>
        <taxon>Eukaryota</taxon>
        <taxon>Viridiplantae</taxon>
        <taxon>Chlorophyta</taxon>
        <taxon>core chlorophytes</taxon>
        <taxon>Trebouxiophyceae</taxon>
        <taxon>Trebouxiales</taxon>
        <taxon>Trebouxiaceae</taxon>
        <taxon>Symbiochloris</taxon>
    </lineage>
</organism>
<feature type="compositionally biased region" description="Basic and acidic residues" evidence="3">
    <location>
        <begin position="1752"/>
        <end position="1766"/>
    </location>
</feature>